<keyword evidence="4" id="KW-1185">Reference proteome</keyword>
<dbReference type="Proteomes" id="UP001139028">
    <property type="component" value="Unassembled WGS sequence"/>
</dbReference>
<evidence type="ECO:0000256" key="2">
    <source>
        <dbReference type="ARBA" id="ARBA00023219"/>
    </source>
</evidence>
<proteinExistence type="predicted"/>
<gene>
    <name evidence="3" type="ORF">MO867_17230</name>
</gene>
<evidence type="ECO:0000256" key="1">
    <source>
        <dbReference type="ARBA" id="ARBA00022612"/>
    </source>
</evidence>
<name>A0A9X2J8Z1_9GAMM</name>
<keyword evidence="1" id="KW-1188">Viral release from host cell</keyword>
<dbReference type="EMBL" id="JALBWM010000103">
    <property type="protein sequence ID" value="MCO1336076.1"/>
    <property type="molecule type" value="Genomic_DNA"/>
</dbReference>
<sequence length="188" mass="21606">MTKRNHNNLTEKWQVFADSYLGDKNLNATKAYRLAYPNAAQRSAEVEAAKLLRKPEVANYIEKAQRARSERTQINADYVLSRLVEIDQMDVLDILNDDGSLKPISEWPKVWRQYLAGMDLAELWEGRDDKRKTVGVLKKIKWPDKLKNLELLGKHIGVQAFRDRVNHEGELVDEMATLMQQISDGATP</sequence>
<protein>
    <submittedName>
        <fullName evidence="3">Terminase small subunit</fullName>
    </submittedName>
</protein>
<dbReference type="PANTHER" id="PTHR41328">
    <property type="entry name" value="TERMINASE SMALL SUBUNIT-RELATED"/>
    <property type="match status" value="1"/>
</dbReference>
<comment type="caution">
    <text evidence="3">The sequence shown here is derived from an EMBL/GenBank/DDBJ whole genome shotgun (WGS) entry which is preliminary data.</text>
</comment>
<dbReference type="GO" id="GO:0051276">
    <property type="term" value="P:chromosome organization"/>
    <property type="evidence" value="ECO:0007669"/>
    <property type="project" value="InterPro"/>
</dbReference>
<dbReference type="Gene3D" id="1.10.10.1400">
    <property type="entry name" value="Terminase, small subunit, N-terminal DNA-binding domain, HTH motif"/>
    <property type="match status" value="1"/>
</dbReference>
<accession>A0A9X2J8Z1</accession>
<organism evidence="3 4">
    <name type="scientific">Microbulbifer okhotskensis</name>
    <dbReference type="NCBI Taxonomy" id="2926617"/>
    <lineage>
        <taxon>Bacteria</taxon>
        <taxon>Pseudomonadati</taxon>
        <taxon>Pseudomonadota</taxon>
        <taxon>Gammaproteobacteria</taxon>
        <taxon>Cellvibrionales</taxon>
        <taxon>Microbulbiferaceae</taxon>
        <taxon>Microbulbifer</taxon>
    </lineage>
</organism>
<dbReference type="AlphaFoldDB" id="A0A9X2J8Z1"/>
<dbReference type="InterPro" id="IPR052404">
    <property type="entry name" value="SPP1-like_terminase"/>
</dbReference>
<dbReference type="RefSeq" id="WP_252471437.1">
    <property type="nucleotide sequence ID" value="NZ_JALBWM010000103.1"/>
</dbReference>
<evidence type="ECO:0000313" key="3">
    <source>
        <dbReference type="EMBL" id="MCO1336076.1"/>
    </source>
</evidence>
<dbReference type="Pfam" id="PF03592">
    <property type="entry name" value="Terminase_2"/>
    <property type="match status" value="1"/>
</dbReference>
<evidence type="ECO:0000313" key="4">
    <source>
        <dbReference type="Proteomes" id="UP001139028"/>
    </source>
</evidence>
<keyword evidence="2" id="KW-0231">Viral genome packaging</keyword>
<reference evidence="3" key="1">
    <citation type="journal article" date="2022" name="Arch. Microbiol.">
        <title>Microbulbifer okhotskensis sp. nov., isolated from a deep bottom sediment of the Okhotsk Sea.</title>
        <authorList>
            <person name="Romanenko L."/>
            <person name="Kurilenko V."/>
            <person name="Otstavnykh N."/>
            <person name="Velansky P."/>
            <person name="Isaeva M."/>
            <person name="Mikhailov V."/>
        </authorList>
    </citation>
    <scope>NUCLEOTIDE SEQUENCE</scope>
    <source>
        <strain evidence="3">OS29</strain>
    </source>
</reference>
<dbReference type="InterPro" id="IPR005335">
    <property type="entry name" value="Terminase_ssu"/>
</dbReference>
<dbReference type="PANTHER" id="PTHR41328:SF2">
    <property type="entry name" value="TERMINASE SMALL SUBUNIT"/>
    <property type="match status" value="1"/>
</dbReference>
<dbReference type="InterPro" id="IPR038713">
    <property type="entry name" value="Terminase_Gp1_N_sf"/>
</dbReference>